<gene>
    <name evidence="1" type="ORF">Pla52o_35350</name>
</gene>
<evidence type="ECO:0000313" key="2">
    <source>
        <dbReference type="Proteomes" id="UP000316304"/>
    </source>
</evidence>
<dbReference type="SUPFAM" id="SSF51182">
    <property type="entry name" value="RmlC-like cupins"/>
    <property type="match status" value="1"/>
</dbReference>
<accession>A0A5C6CIA3</accession>
<dbReference type="RefSeq" id="WP_146595643.1">
    <property type="nucleotide sequence ID" value="NZ_SJPT01000005.1"/>
</dbReference>
<reference evidence="1 2" key="1">
    <citation type="submission" date="2019-02" db="EMBL/GenBank/DDBJ databases">
        <title>Deep-cultivation of Planctomycetes and their phenomic and genomic characterization uncovers novel biology.</title>
        <authorList>
            <person name="Wiegand S."/>
            <person name="Jogler M."/>
            <person name="Boedeker C."/>
            <person name="Pinto D."/>
            <person name="Vollmers J."/>
            <person name="Rivas-Marin E."/>
            <person name="Kohn T."/>
            <person name="Peeters S.H."/>
            <person name="Heuer A."/>
            <person name="Rast P."/>
            <person name="Oberbeckmann S."/>
            <person name="Bunk B."/>
            <person name="Jeske O."/>
            <person name="Meyerdierks A."/>
            <person name="Storesund J.E."/>
            <person name="Kallscheuer N."/>
            <person name="Luecker S."/>
            <person name="Lage O.M."/>
            <person name="Pohl T."/>
            <person name="Merkel B.J."/>
            <person name="Hornburger P."/>
            <person name="Mueller R.-W."/>
            <person name="Bruemmer F."/>
            <person name="Labrenz M."/>
            <person name="Spormann A.M."/>
            <person name="Op Den Camp H."/>
            <person name="Overmann J."/>
            <person name="Amann R."/>
            <person name="Jetten M.S.M."/>
            <person name="Mascher T."/>
            <person name="Medema M.H."/>
            <person name="Devos D.P."/>
            <person name="Kaster A.-K."/>
            <person name="Ovreas L."/>
            <person name="Rohde M."/>
            <person name="Galperin M.Y."/>
            <person name="Jogler C."/>
        </authorList>
    </citation>
    <scope>NUCLEOTIDE SEQUENCE [LARGE SCALE GENOMIC DNA]</scope>
    <source>
        <strain evidence="1 2">Pla52o</strain>
    </source>
</reference>
<evidence type="ECO:0000313" key="1">
    <source>
        <dbReference type="EMBL" id="TWU22479.1"/>
    </source>
</evidence>
<dbReference type="Proteomes" id="UP000316304">
    <property type="component" value="Unassembled WGS sequence"/>
</dbReference>
<keyword evidence="2" id="KW-1185">Reference proteome</keyword>
<evidence type="ECO:0008006" key="3">
    <source>
        <dbReference type="Google" id="ProtNLM"/>
    </source>
</evidence>
<dbReference type="EMBL" id="SJPT01000005">
    <property type="protein sequence ID" value="TWU22479.1"/>
    <property type="molecule type" value="Genomic_DNA"/>
</dbReference>
<dbReference type="AlphaFoldDB" id="A0A5C6CIA3"/>
<proteinExistence type="predicted"/>
<dbReference type="OrthoDB" id="950196at2"/>
<organism evidence="1 2">
    <name type="scientific">Novipirellula galeiformis</name>
    <dbReference type="NCBI Taxonomy" id="2528004"/>
    <lineage>
        <taxon>Bacteria</taxon>
        <taxon>Pseudomonadati</taxon>
        <taxon>Planctomycetota</taxon>
        <taxon>Planctomycetia</taxon>
        <taxon>Pirellulales</taxon>
        <taxon>Pirellulaceae</taxon>
        <taxon>Novipirellula</taxon>
    </lineage>
</organism>
<sequence length="157" mass="18273">MSEAINRGRLSYWIKTLLSGKPHFIVGDSESPYLYRWFLIPRNRFLNIYLHEFLRDDDDRALHDHPWPSLSVCLRGGYDEQTDAGTKRFRVGSIKYRPATYRHRVIVSAIGRPAWTLFITGPRVREWGFWCPKGFVHWQEFCDPTDGGQVGKGCGEP</sequence>
<protein>
    <recommendedName>
        <fullName evidence="3">Cysteine dioxygenase type I</fullName>
    </recommendedName>
</protein>
<dbReference type="InterPro" id="IPR011051">
    <property type="entry name" value="RmlC_Cupin_sf"/>
</dbReference>
<name>A0A5C6CIA3_9BACT</name>
<comment type="caution">
    <text evidence="1">The sequence shown here is derived from an EMBL/GenBank/DDBJ whole genome shotgun (WGS) entry which is preliminary data.</text>
</comment>